<dbReference type="EMBL" id="GIBP01010589">
    <property type="protein sequence ID" value="NDV39558.1"/>
    <property type="molecule type" value="Transcribed_RNA"/>
</dbReference>
<dbReference type="SMART" id="SM00326">
    <property type="entry name" value="SH3"/>
    <property type="match status" value="1"/>
</dbReference>
<feature type="domain" description="SH3" evidence="3">
    <location>
        <begin position="9"/>
        <end position="69"/>
    </location>
</feature>
<dbReference type="AlphaFoldDB" id="A0A6B2LS47"/>
<accession>A0A6B2LS47</accession>
<evidence type="ECO:0000259" key="3">
    <source>
        <dbReference type="PROSITE" id="PS50002"/>
    </source>
</evidence>
<dbReference type="CDD" id="cd00174">
    <property type="entry name" value="SH3"/>
    <property type="match status" value="1"/>
</dbReference>
<evidence type="ECO:0000313" key="4">
    <source>
        <dbReference type="EMBL" id="NDV39558.1"/>
    </source>
</evidence>
<name>A0A6B2LS47_9EUKA</name>
<keyword evidence="1 2" id="KW-0728">SH3 domain</keyword>
<reference evidence="4" key="1">
    <citation type="journal article" date="2020" name="J. Eukaryot. Microbiol.">
        <title>De novo Sequencing, Assembly and Annotation of the Transcriptome for the Free-Living Testate Amoeba Arcella intermedia.</title>
        <authorList>
            <person name="Ribeiro G.M."/>
            <person name="Porfirio-Sousa A.L."/>
            <person name="Maurer-Alcala X.X."/>
            <person name="Katz L.A."/>
            <person name="Lahr D.J.G."/>
        </authorList>
    </citation>
    <scope>NUCLEOTIDE SEQUENCE</scope>
</reference>
<dbReference type="InterPro" id="IPR036028">
    <property type="entry name" value="SH3-like_dom_sf"/>
</dbReference>
<proteinExistence type="predicted"/>
<protein>
    <recommendedName>
        <fullName evidence="3">SH3 domain-containing protein</fullName>
    </recommendedName>
</protein>
<dbReference type="InterPro" id="IPR001452">
    <property type="entry name" value="SH3_domain"/>
</dbReference>
<dbReference type="PRINTS" id="PR00452">
    <property type="entry name" value="SH3DOMAIN"/>
</dbReference>
<organism evidence="4">
    <name type="scientific">Arcella intermedia</name>
    <dbReference type="NCBI Taxonomy" id="1963864"/>
    <lineage>
        <taxon>Eukaryota</taxon>
        <taxon>Amoebozoa</taxon>
        <taxon>Tubulinea</taxon>
        <taxon>Elardia</taxon>
        <taxon>Arcellinida</taxon>
        <taxon>Sphaerothecina</taxon>
        <taxon>Arcellidae</taxon>
        <taxon>Arcella</taxon>
    </lineage>
</organism>
<dbReference type="PROSITE" id="PS50002">
    <property type="entry name" value="SH3"/>
    <property type="match status" value="1"/>
</dbReference>
<dbReference type="SUPFAM" id="SSF50044">
    <property type="entry name" value="SH3-domain"/>
    <property type="match status" value="1"/>
</dbReference>
<sequence length="76" mass="8694">MNFVEVFFPVGSKGIVEHDFLAEDEEELPLKTGEELTLISSSPDGWWRGKNEMGEIGLFPQNYVRLKETPQLQNPK</sequence>
<dbReference type="Pfam" id="PF14604">
    <property type="entry name" value="SH3_9"/>
    <property type="match status" value="1"/>
</dbReference>
<evidence type="ECO:0000256" key="1">
    <source>
        <dbReference type="ARBA" id="ARBA00022443"/>
    </source>
</evidence>
<evidence type="ECO:0000256" key="2">
    <source>
        <dbReference type="PROSITE-ProRule" id="PRU00192"/>
    </source>
</evidence>
<dbReference type="Gene3D" id="2.30.30.40">
    <property type="entry name" value="SH3 Domains"/>
    <property type="match status" value="1"/>
</dbReference>